<accession>A0A3P6D056</accession>
<feature type="transmembrane region" description="Helical" evidence="1">
    <location>
        <begin position="20"/>
        <end position="42"/>
    </location>
</feature>
<dbReference type="EMBL" id="LR031601">
    <property type="protein sequence ID" value="VDD24467.1"/>
    <property type="molecule type" value="Genomic_DNA"/>
</dbReference>
<name>A0A3P6D056_BRACM</name>
<keyword evidence="1" id="KW-1133">Transmembrane helix</keyword>
<keyword evidence="1" id="KW-0812">Transmembrane</keyword>
<organism evidence="2">
    <name type="scientific">Brassica campestris</name>
    <name type="common">Field mustard</name>
    <dbReference type="NCBI Taxonomy" id="3711"/>
    <lineage>
        <taxon>Eukaryota</taxon>
        <taxon>Viridiplantae</taxon>
        <taxon>Streptophyta</taxon>
        <taxon>Embryophyta</taxon>
        <taxon>Tracheophyta</taxon>
        <taxon>Spermatophyta</taxon>
        <taxon>Magnoliopsida</taxon>
        <taxon>eudicotyledons</taxon>
        <taxon>Gunneridae</taxon>
        <taxon>Pentapetalae</taxon>
        <taxon>rosids</taxon>
        <taxon>malvids</taxon>
        <taxon>Brassicales</taxon>
        <taxon>Brassicaceae</taxon>
        <taxon>Brassiceae</taxon>
        <taxon>Brassica</taxon>
    </lineage>
</organism>
<sequence length="44" mass="5187">MQTRNTFSWIREEITRSISVSLMIYIITWASISSAYPIFFLAEL</sequence>
<evidence type="ECO:0000313" key="2">
    <source>
        <dbReference type="EMBL" id="VDD24467.1"/>
    </source>
</evidence>
<dbReference type="AlphaFoldDB" id="A0A3P6D056"/>
<gene>
    <name evidence="2" type="ORF">BRASC58T46422Z</name>
</gene>
<reference evidence="2" key="1">
    <citation type="submission" date="2018-11" db="EMBL/GenBank/DDBJ databases">
        <authorList>
            <consortium name="Genoscope - CEA"/>
            <person name="William W."/>
        </authorList>
    </citation>
    <scope>NUCLEOTIDE SEQUENCE</scope>
</reference>
<protein>
    <submittedName>
        <fullName evidence="2">Uncharacterized protein</fullName>
    </submittedName>
</protein>
<evidence type="ECO:0000256" key="1">
    <source>
        <dbReference type="SAM" id="Phobius"/>
    </source>
</evidence>
<keyword evidence="1" id="KW-0472">Membrane</keyword>
<proteinExistence type="predicted"/>